<dbReference type="InterPro" id="IPR002182">
    <property type="entry name" value="NB-ARC"/>
</dbReference>
<dbReference type="GO" id="GO:0043531">
    <property type="term" value="F:ADP binding"/>
    <property type="evidence" value="ECO:0007669"/>
    <property type="project" value="InterPro"/>
</dbReference>
<dbReference type="Pfam" id="PF00931">
    <property type="entry name" value="NB-ARC"/>
    <property type="match status" value="1"/>
</dbReference>
<protein>
    <recommendedName>
        <fullName evidence="1">NB-ARC domain-containing protein</fullName>
    </recommendedName>
</protein>
<proteinExistence type="predicted"/>
<name>A0A8R7JUQ4_TRIUA</name>
<dbReference type="Gene3D" id="3.40.50.300">
    <property type="entry name" value="P-loop containing nucleotide triphosphate hydrolases"/>
    <property type="match status" value="1"/>
</dbReference>
<sequence>MEGLPLVCYSTGTINSLLAKLTKLKNHSNPTEEFSDLTENFKKAVRSLKEDFCDKLGVPTVCMKQVRELVFEIEDWIDQKLETDMLDPSDTKEIQYFMTEIREAHERFTWYGDLFKEVLTEPGLDVVAPSKITINPRLPIEEKSCRGILDGPRHKIVKHLTEDKEEMRKVVSIVGMEGLGKTTLAKEIYSELQLHRQFECQAFVSAGRRPAMREILNDILCQVKPWSAKLRSYEKAKDVEEIITELQEYFGTKR</sequence>
<keyword evidence="3" id="KW-1185">Reference proteome</keyword>
<evidence type="ECO:0000313" key="3">
    <source>
        <dbReference type="Proteomes" id="UP000015106"/>
    </source>
</evidence>
<dbReference type="EnsemblPlants" id="TuG1812G0100000163.01.T01">
    <property type="protein sequence ID" value="TuG1812G0100000163.01.T01.cds310057"/>
    <property type="gene ID" value="TuG1812G0100000163.01"/>
</dbReference>
<dbReference type="PANTHER" id="PTHR19338:SF0">
    <property type="entry name" value="MITOCHONDRIAL IMPORT INNER MEMBRANE TRANSLOCASE SUBUNIT TIM13"/>
    <property type="match status" value="1"/>
</dbReference>
<dbReference type="AlphaFoldDB" id="A0A8R7JUQ4"/>
<organism evidence="2 3">
    <name type="scientific">Triticum urartu</name>
    <name type="common">Red wild einkorn</name>
    <name type="synonym">Crithodium urartu</name>
    <dbReference type="NCBI Taxonomy" id="4572"/>
    <lineage>
        <taxon>Eukaryota</taxon>
        <taxon>Viridiplantae</taxon>
        <taxon>Streptophyta</taxon>
        <taxon>Embryophyta</taxon>
        <taxon>Tracheophyta</taxon>
        <taxon>Spermatophyta</taxon>
        <taxon>Magnoliopsida</taxon>
        <taxon>Liliopsida</taxon>
        <taxon>Poales</taxon>
        <taxon>Poaceae</taxon>
        <taxon>BOP clade</taxon>
        <taxon>Pooideae</taxon>
        <taxon>Triticodae</taxon>
        <taxon>Triticeae</taxon>
        <taxon>Triticinae</taxon>
        <taxon>Triticum</taxon>
    </lineage>
</organism>
<evidence type="ECO:0000313" key="2">
    <source>
        <dbReference type="EnsemblPlants" id="TuG1812G0100000163.01.T01.cds310057"/>
    </source>
</evidence>
<dbReference type="SUPFAM" id="SSF52540">
    <property type="entry name" value="P-loop containing nucleoside triphosphate hydrolases"/>
    <property type="match status" value="1"/>
</dbReference>
<evidence type="ECO:0000259" key="1">
    <source>
        <dbReference type="Pfam" id="PF00931"/>
    </source>
</evidence>
<dbReference type="InterPro" id="IPR027417">
    <property type="entry name" value="P-loop_NTPase"/>
</dbReference>
<reference evidence="2" key="3">
    <citation type="submission" date="2022-06" db="UniProtKB">
        <authorList>
            <consortium name="EnsemblPlants"/>
        </authorList>
    </citation>
    <scope>IDENTIFICATION</scope>
</reference>
<accession>A0A8R7JUQ4</accession>
<feature type="domain" description="NB-ARC" evidence="1">
    <location>
        <begin position="154"/>
        <end position="248"/>
    </location>
</feature>
<dbReference type="Gramene" id="TuG1812G0100000163.01.T01">
    <property type="protein sequence ID" value="TuG1812G0100000163.01.T01.cds310057"/>
    <property type="gene ID" value="TuG1812G0100000163.01"/>
</dbReference>
<dbReference type="PANTHER" id="PTHR19338">
    <property type="entry name" value="TRANSLOCASE OF INNER MITOCHONDRIAL MEMBRANE 13 HOMOLOG"/>
    <property type="match status" value="1"/>
</dbReference>
<reference evidence="3" key="1">
    <citation type="journal article" date="2013" name="Nature">
        <title>Draft genome of the wheat A-genome progenitor Triticum urartu.</title>
        <authorList>
            <person name="Ling H.Q."/>
            <person name="Zhao S."/>
            <person name="Liu D."/>
            <person name="Wang J."/>
            <person name="Sun H."/>
            <person name="Zhang C."/>
            <person name="Fan H."/>
            <person name="Li D."/>
            <person name="Dong L."/>
            <person name="Tao Y."/>
            <person name="Gao C."/>
            <person name="Wu H."/>
            <person name="Li Y."/>
            <person name="Cui Y."/>
            <person name="Guo X."/>
            <person name="Zheng S."/>
            <person name="Wang B."/>
            <person name="Yu K."/>
            <person name="Liang Q."/>
            <person name="Yang W."/>
            <person name="Lou X."/>
            <person name="Chen J."/>
            <person name="Feng M."/>
            <person name="Jian J."/>
            <person name="Zhang X."/>
            <person name="Luo G."/>
            <person name="Jiang Y."/>
            <person name="Liu J."/>
            <person name="Wang Z."/>
            <person name="Sha Y."/>
            <person name="Zhang B."/>
            <person name="Wu H."/>
            <person name="Tang D."/>
            <person name="Shen Q."/>
            <person name="Xue P."/>
            <person name="Zou S."/>
            <person name="Wang X."/>
            <person name="Liu X."/>
            <person name="Wang F."/>
            <person name="Yang Y."/>
            <person name="An X."/>
            <person name="Dong Z."/>
            <person name="Zhang K."/>
            <person name="Zhang X."/>
            <person name="Luo M.C."/>
            <person name="Dvorak J."/>
            <person name="Tong Y."/>
            <person name="Wang J."/>
            <person name="Yang H."/>
            <person name="Li Z."/>
            <person name="Wang D."/>
            <person name="Zhang A."/>
            <person name="Wang J."/>
        </authorList>
    </citation>
    <scope>NUCLEOTIDE SEQUENCE</scope>
    <source>
        <strain evidence="3">cv. G1812</strain>
    </source>
</reference>
<dbReference type="Proteomes" id="UP000015106">
    <property type="component" value="Chromosome 1"/>
</dbReference>
<reference evidence="2" key="2">
    <citation type="submission" date="2018-03" db="EMBL/GenBank/DDBJ databases">
        <title>The Triticum urartu genome reveals the dynamic nature of wheat genome evolution.</title>
        <authorList>
            <person name="Ling H."/>
            <person name="Ma B."/>
            <person name="Shi X."/>
            <person name="Liu H."/>
            <person name="Dong L."/>
            <person name="Sun H."/>
            <person name="Cao Y."/>
            <person name="Gao Q."/>
            <person name="Zheng S."/>
            <person name="Li Y."/>
            <person name="Yu Y."/>
            <person name="Du H."/>
            <person name="Qi M."/>
            <person name="Li Y."/>
            <person name="Yu H."/>
            <person name="Cui Y."/>
            <person name="Wang N."/>
            <person name="Chen C."/>
            <person name="Wu H."/>
            <person name="Zhao Y."/>
            <person name="Zhang J."/>
            <person name="Li Y."/>
            <person name="Zhou W."/>
            <person name="Zhang B."/>
            <person name="Hu W."/>
            <person name="Eijk M."/>
            <person name="Tang J."/>
            <person name="Witsenboer H."/>
            <person name="Zhao S."/>
            <person name="Li Z."/>
            <person name="Zhang A."/>
            <person name="Wang D."/>
            <person name="Liang C."/>
        </authorList>
    </citation>
    <scope>NUCLEOTIDE SEQUENCE [LARGE SCALE GENOMIC DNA]</scope>
    <source>
        <strain evidence="2">cv. G1812</strain>
    </source>
</reference>